<sequence length="827" mass="93419">MAAPTVYENVAPGANIKGSLFAGKKFWVSQRIPQRTSFLERIRSNGGEVVLLEKKADYMIADHFRKDCPPGSISYTFIEESIKSGALADPEDHRAGPPLGTAREAGSMVRPTKSSRAPYTTEDDRILYNWVKEYERQGGAVSGNEIYKQLEAKHPRHTWQSYRDRYLKRLQHRKPPTLSVPHNAPPSPPSDQSADQLQSEPQLEPSEHNEMRAPKPKSTPPVKKGGAGNVKQERAKQKKSHTVEELRGMFDEEDWEELYANVDTILQASVEIYLEGWVTWAKGTTQTAEQWQQFFEKVVVPEWKKDATPKKQAIQARVSQRHANARKDHGDEPIVEPSDSTPTPSRKRKTPELELRSASPDAELFDSFVERFLEERQGRRAQSAYMFWAREKGGHRKIAIWEEAPGLTSAELHKRLKPQWDALPDADKMVYAIMEDADRRRVEIEEERARKAARIGKRKVEQEQMPSSSTAVQQTPDYISHTHTRIMQSIESGQLAEFSKQITDGHPSKRRKRDTSPPVKQPKQPVVTGTQRDPLEISSGDQSSESEDDEEMVDALEEQRREEDELEEKDSEEDELPTPSTKRPNDHTPTSDLPPDTPTTPRPPRPHTTAFDTQAILSSPSPTPTLPLQAIPRPQQTQPQPSANRESETPARSSSPLAPSASISTTHSIHEFRRSLQEIRESKEREEEQEPSLPPDDSTLAPLPLPEKTPSSPGSDSDSTDPDPMLRPTEYDRFLAEERGYGFTEDEIKAALHRTGFRPMLASEVLEAWRKGKELPNKRGIWSREDDEAAEGGDGVALALLAKKHSMDGWGGLEERLKFLRKVRDAT</sequence>
<evidence type="ECO:0000313" key="12">
    <source>
        <dbReference type="EMBL" id="KAF2279745.1"/>
    </source>
</evidence>
<dbReference type="GO" id="GO:0031848">
    <property type="term" value="P:protection from non-homologous end joining at telomere"/>
    <property type="evidence" value="ECO:0007669"/>
    <property type="project" value="TreeGrafter"/>
</dbReference>
<dbReference type="PANTHER" id="PTHR16466:SF6">
    <property type="entry name" value="TELOMERIC REPEAT-BINDING FACTOR 2-INTERACTING PROTEIN 1"/>
    <property type="match status" value="1"/>
</dbReference>
<keyword evidence="13" id="KW-1185">Reference proteome</keyword>
<dbReference type="Pfam" id="PF08914">
    <property type="entry name" value="Myb_Rap1"/>
    <property type="match status" value="1"/>
</dbReference>
<dbReference type="GO" id="GO:0005654">
    <property type="term" value="C:nucleoplasm"/>
    <property type="evidence" value="ECO:0007669"/>
    <property type="project" value="UniProtKB-ARBA"/>
</dbReference>
<proteinExistence type="inferred from homology"/>
<feature type="region of interest" description="Disordered" evidence="10">
    <location>
        <begin position="174"/>
        <end position="245"/>
    </location>
</feature>
<evidence type="ECO:0000256" key="4">
    <source>
        <dbReference type="ARBA" id="ARBA00023015"/>
    </source>
</evidence>
<keyword evidence="4" id="KW-0805">Transcription regulation</keyword>
<dbReference type="InterPro" id="IPR015010">
    <property type="entry name" value="TERF2IP_Myb"/>
</dbReference>
<dbReference type="SUPFAM" id="SSF47095">
    <property type="entry name" value="HMG-box"/>
    <property type="match status" value="1"/>
</dbReference>
<dbReference type="Pfam" id="PF00505">
    <property type="entry name" value="HMG_box"/>
    <property type="match status" value="1"/>
</dbReference>
<dbReference type="Gene3D" id="1.10.30.10">
    <property type="entry name" value="High mobility group box domain"/>
    <property type="match status" value="1"/>
</dbReference>
<evidence type="ECO:0000259" key="11">
    <source>
        <dbReference type="PROSITE" id="PS50118"/>
    </source>
</evidence>
<dbReference type="InterPro" id="IPR001357">
    <property type="entry name" value="BRCT_dom"/>
</dbReference>
<dbReference type="PANTHER" id="PTHR16466">
    <property type="entry name" value="TELOMERE REPEAT-BINDING FACTOR 2-INTERACTING PROTEIN 1"/>
    <property type="match status" value="1"/>
</dbReference>
<evidence type="ECO:0000256" key="6">
    <source>
        <dbReference type="ARBA" id="ARBA00023163"/>
    </source>
</evidence>
<feature type="region of interest" description="Disordered" evidence="10">
    <location>
        <begin position="451"/>
        <end position="477"/>
    </location>
</feature>
<evidence type="ECO:0000256" key="8">
    <source>
        <dbReference type="PROSITE-ProRule" id="PRU00267"/>
    </source>
</evidence>
<protein>
    <recommendedName>
        <fullName evidence="9">DNA-binding protein RAP1</fullName>
    </recommendedName>
</protein>
<feature type="compositionally biased region" description="Polar residues" evidence="10">
    <location>
        <begin position="464"/>
        <end position="477"/>
    </location>
</feature>
<dbReference type="InterPro" id="IPR038104">
    <property type="entry name" value="Rap1_C_sf"/>
</dbReference>
<feature type="compositionally biased region" description="Acidic residues" evidence="10">
    <location>
        <begin position="544"/>
        <end position="556"/>
    </location>
</feature>
<keyword evidence="5" id="KW-0010">Activator</keyword>
<dbReference type="Pfam" id="PF16589">
    <property type="entry name" value="BRCT_2"/>
    <property type="match status" value="1"/>
</dbReference>
<feature type="compositionally biased region" description="Low complexity" evidence="10">
    <location>
        <begin position="517"/>
        <end position="527"/>
    </location>
</feature>
<evidence type="ECO:0000313" key="13">
    <source>
        <dbReference type="Proteomes" id="UP000800097"/>
    </source>
</evidence>
<comment type="function">
    <text evidence="9">Involved in the regulation of telomere length, clustering and has a specific role in telomere position effect (TPE).</text>
</comment>
<organism evidence="12 13">
    <name type="scientific">Westerdykella ornata</name>
    <dbReference type="NCBI Taxonomy" id="318751"/>
    <lineage>
        <taxon>Eukaryota</taxon>
        <taxon>Fungi</taxon>
        <taxon>Dikarya</taxon>
        <taxon>Ascomycota</taxon>
        <taxon>Pezizomycotina</taxon>
        <taxon>Dothideomycetes</taxon>
        <taxon>Pleosporomycetidae</taxon>
        <taxon>Pleosporales</taxon>
        <taxon>Sporormiaceae</taxon>
        <taxon>Westerdykella</taxon>
    </lineage>
</organism>
<comment type="similarity">
    <text evidence="1 9">Belongs to the RAP1 family.</text>
</comment>
<evidence type="ECO:0000256" key="3">
    <source>
        <dbReference type="ARBA" id="ARBA00022895"/>
    </source>
</evidence>
<dbReference type="InterPro" id="IPR009057">
    <property type="entry name" value="Homeodomain-like_sf"/>
</dbReference>
<dbReference type="GO" id="GO:0070187">
    <property type="term" value="C:shelterin complex"/>
    <property type="evidence" value="ECO:0007669"/>
    <property type="project" value="TreeGrafter"/>
</dbReference>
<evidence type="ECO:0000256" key="9">
    <source>
        <dbReference type="RuleBase" id="RU367107"/>
    </source>
</evidence>
<feature type="region of interest" description="Disordered" evidence="10">
    <location>
        <begin position="88"/>
        <end position="118"/>
    </location>
</feature>
<dbReference type="Proteomes" id="UP000800097">
    <property type="component" value="Unassembled WGS sequence"/>
</dbReference>
<keyword evidence="8" id="KW-0238">DNA-binding</keyword>
<name>A0A6A6JU22_WESOR</name>
<feature type="compositionally biased region" description="Low complexity" evidence="10">
    <location>
        <begin position="650"/>
        <end position="666"/>
    </location>
</feature>
<dbReference type="AlphaFoldDB" id="A0A6A6JU22"/>
<evidence type="ECO:0000256" key="2">
    <source>
        <dbReference type="ARBA" id="ARBA00022454"/>
    </source>
</evidence>
<dbReference type="InterPro" id="IPR039595">
    <property type="entry name" value="TE2IP/Rap1"/>
</dbReference>
<comment type="subcellular location">
    <subcellularLocation>
        <location evidence="9">Nucleus</location>
    </subcellularLocation>
    <subcellularLocation>
        <location evidence="9">Chromosome</location>
        <location evidence="9">Telomere</location>
    </subcellularLocation>
</comment>
<dbReference type="InterPro" id="IPR021661">
    <property type="entry name" value="Rap1_C"/>
</dbReference>
<feature type="DNA-binding region" description="HMG box" evidence="8">
    <location>
        <begin position="378"/>
        <end position="450"/>
    </location>
</feature>
<dbReference type="OrthoDB" id="435460at2759"/>
<feature type="region of interest" description="Disordered" evidence="10">
    <location>
        <begin position="500"/>
        <end position="733"/>
    </location>
</feature>
<accession>A0A6A6JU22</accession>
<keyword evidence="6" id="KW-0804">Transcription</keyword>
<dbReference type="PROSITE" id="PS50118">
    <property type="entry name" value="HMG_BOX_2"/>
    <property type="match status" value="1"/>
</dbReference>
<dbReference type="Pfam" id="PF11626">
    <property type="entry name" value="Rap1_C"/>
    <property type="match status" value="1"/>
</dbReference>
<evidence type="ECO:0000256" key="7">
    <source>
        <dbReference type="ARBA" id="ARBA00023242"/>
    </source>
</evidence>
<dbReference type="GO" id="GO:0042162">
    <property type="term" value="F:telomeric DNA binding"/>
    <property type="evidence" value="ECO:0007669"/>
    <property type="project" value="TreeGrafter"/>
</dbReference>
<feature type="region of interest" description="Disordered" evidence="10">
    <location>
        <begin position="309"/>
        <end position="356"/>
    </location>
</feature>
<feature type="compositionally biased region" description="Polar residues" evidence="10">
    <location>
        <begin position="634"/>
        <end position="644"/>
    </location>
</feature>
<gene>
    <name evidence="12" type="ORF">EI97DRAFT_430763</name>
</gene>
<dbReference type="GeneID" id="54550945"/>
<dbReference type="EMBL" id="ML986486">
    <property type="protein sequence ID" value="KAF2279745.1"/>
    <property type="molecule type" value="Genomic_DNA"/>
</dbReference>
<dbReference type="Gene3D" id="1.10.10.60">
    <property type="entry name" value="Homeodomain-like"/>
    <property type="match status" value="1"/>
</dbReference>
<dbReference type="CDD" id="cd11655">
    <property type="entry name" value="rap1_myb-like"/>
    <property type="match status" value="1"/>
</dbReference>
<dbReference type="RefSeq" id="XP_033657284.1">
    <property type="nucleotide sequence ID" value="XM_033797770.1"/>
</dbReference>
<evidence type="ECO:0000256" key="1">
    <source>
        <dbReference type="ARBA" id="ARBA00010467"/>
    </source>
</evidence>
<feature type="compositionally biased region" description="Acidic residues" evidence="10">
    <location>
        <begin position="564"/>
        <end position="576"/>
    </location>
</feature>
<comment type="subunit">
    <text evidence="9">Homodimer.</text>
</comment>
<dbReference type="Gene3D" id="1.10.10.2170">
    <property type="match status" value="1"/>
</dbReference>
<evidence type="ECO:0000256" key="10">
    <source>
        <dbReference type="SAM" id="MobiDB-lite"/>
    </source>
</evidence>
<feature type="compositionally biased region" description="Basic and acidic residues" evidence="10">
    <location>
        <begin position="668"/>
        <end position="686"/>
    </location>
</feature>
<feature type="compositionally biased region" description="Basic and acidic residues" evidence="10">
    <location>
        <begin position="231"/>
        <end position="245"/>
    </location>
</feature>
<reference evidence="12" key="1">
    <citation type="journal article" date="2020" name="Stud. Mycol.">
        <title>101 Dothideomycetes genomes: a test case for predicting lifestyles and emergence of pathogens.</title>
        <authorList>
            <person name="Haridas S."/>
            <person name="Albert R."/>
            <person name="Binder M."/>
            <person name="Bloem J."/>
            <person name="Labutti K."/>
            <person name="Salamov A."/>
            <person name="Andreopoulos B."/>
            <person name="Baker S."/>
            <person name="Barry K."/>
            <person name="Bills G."/>
            <person name="Bluhm B."/>
            <person name="Cannon C."/>
            <person name="Castanera R."/>
            <person name="Culley D."/>
            <person name="Daum C."/>
            <person name="Ezra D."/>
            <person name="Gonzalez J."/>
            <person name="Henrissat B."/>
            <person name="Kuo A."/>
            <person name="Liang C."/>
            <person name="Lipzen A."/>
            <person name="Lutzoni F."/>
            <person name="Magnuson J."/>
            <person name="Mondo S."/>
            <person name="Nolan M."/>
            <person name="Ohm R."/>
            <person name="Pangilinan J."/>
            <person name="Park H.-J."/>
            <person name="Ramirez L."/>
            <person name="Alfaro M."/>
            <person name="Sun H."/>
            <person name="Tritt A."/>
            <person name="Yoshinaga Y."/>
            <person name="Zwiers L.-H."/>
            <person name="Turgeon B."/>
            <person name="Goodwin S."/>
            <person name="Spatafora J."/>
            <person name="Crous P."/>
            <person name="Grigoriev I."/>
        </authorList>
    </citation>
    <scope>NUCLEOTIDE SEQUENCE</scope>
    <source>
        <strain evidence="12">CBS 379.55</strain>
    </source>
</reference>
<keyword evidence="2 9" id="KW-0158">Chromosome</keyword>
<dbReference type="SUPFAM" id="SSF46689">
    <property type="entry name" value="Homeodomain-like"/>
    <property type="match status" value="1"/>
</dbReference>
<feature type="compositionally biased region" description="Low complexity" evidence="10">
    <location>
        <begin position="190"/>
        <end position="199"/>
    </location>
</feature>
<feature type="domain" description="HMG box" evidence="11">
    <location>
        <begin position="378"/>
        <end position="450"/>
    </location>
</feature>
<keyword evidence="7 8" id="KW-0539">Nucleus</keyword>
<dbReference type="GO" id="GO:0010833">
    <property type="term" value="P:telomere maintenance via telomere lengthening"/>
    <property type="evidence" value="ECO:0007669"/>
    <property type="project" value="UniProtKB-UniRule"/>
</dbReference>
<keyword evidence="3 9" id="KW-0779">Telomere</keyword>
<evidence type="ECO:0000256" key="5">
    <source>
        <dbReference type="ARBA" id="ARBA00023159"/>
    </source>
</evidence>
<dbReference type="InterPro" id="IPR036910">
    <property type="entry name" value="HMG_box_dom_sf"/>
</dbReference>
<dbReference type="FunFam" id="1.10.10.60:FF:000246">
    <property type="entry name" value="Telomeric repeat-binding factor 2-interacting protein 1"/>
    <property type="match status" value="1"/>
</dbReference>
<dbReference type="InterPro" id="IPR009071">
    <property type="entry name" value="HMG_box_dom"/>
</dbReference>